<dbReference type="EMBL" id="JAZHFV010000002">
    <property type="protein sequence ID" value="MEX4006732.1"/>
    <property type="molecule type" value="Genomic_DNA"/>
</dbReference>
<comment type="caution">
    <text evidence="6">The sequence shown here is derived from an EMBL/GenBank/DDBJ whole genome shotgun (WGS) entry which is preliminary data.</text>
</comment>
<gene>
    <name evidence="6" type="ORF">V1479_05405</name>
</gene>
<dbReference type="Proteomes" id="UP001559025">
    <property type="component" value="Unassembled WGS sequence"/>
</dbReference>
<feature type="signal peptide" evidence="4">
    <location>
        <begin position="1"/>
        <end position="24"/>
    </location>
</feature>
<accession>A0ABV3WQ13</accession>
<evidence type="ECO:0000256" key="1">
    <source>
        <dbReference type="ARBA" id="ARBA00004418"/>
    </source>
</evidence>
<feature type="chain" id="PRO_5046672809" evidence="4">
    <location>
        <begin position="25"/>
        <end position="551"/>
    </location>
</feature>
<dbReference type="PANTHER" id="PTHR30290">
    <property type="entry name" value="PERIPLASMIC BINDING COMPONENT OF ABC TRANSPORTER"/>
    <property type="match status" value="1"/>
</dbReference>
<dbReference type="InterPro" id="IPR039424">
    <property type="entry name" value="SBP_5"/>
</dbReference>
<reference evidence="6 7" key="1">
    <citation type="submission" date="2024-01" db="EMBL/GenBank/DDBJ databases">
        <title>New evidence supports the origin of RcGTA from prophage.</title>
        <authorList>
            <person name="Xu Y."/>
            <person name="Liu B."/>
            <person name="Chen F."/>
        </authorList>
    </citation>
    <scope>NUCLEOTIDE SEQUENCE [LARGE SCALE GENOMIC DNA]</scope>
    <source>
        <strain evidence="6 7">CBW1107-2</strain>
    </source>
</reference>
<dbReference type="RefSeq" id="WP_368802023.1">
    <property type="nucleotide sequence ID" value="NZ_JAZHFV010000002.1"/>
</dbReference>
<evidence type="ECO:0000256" key="3">
    <source>
        <dbReference type="ARBA" id="ARBA00022729"/>
    </source>
</evidence>
<organism evidence="6 7">
    <name type="scientific">Neoaquamicrobium sediminum</name>
    <dbReference type="NCBI Taxonomy" id="1849104"/>
    <lineage>
        <taxon>Bacteria</taxon>
        <taxon>Pseudomonadati</taxon>
        <taxon>Pseudomonadota</taxon>
        <taxon>Alphaproteobacteria</taxon>
        <taxon>Hyphomicrobiales</taxon>
        <taxon>Phyllobacteriaceae</taxon>
        <taxon>Neoaquamicrobium</taxon>
    </lineage>
</organism>
<dbReference type="Gene3D" id="3.10.105.10">
    <property type="entry name" value="Dipeptide-binding Protein, Domain 3"/>
    <property type="match status" value="2"/>
</dbReference>
<dbReference type="Gene3D" id="3.90.76.10">
    <property type="entry name" value="Dipeptide-binding Protein, Domain 1"/>
    <property type="match status" value="1"/>
</dbReference>
<proteinExistence type="inferred from homology"/>
<sequence length="551" mass="61953">MRSSFKAVGLAAILAASAAMPALAGDQIRTIDVFTRPQAAQPQEFQSVQLIAQEWRKLGLDVNVRVMPWEQMSDIVWYQRDAWDVTAWQMVGRPERSDPDEIIYNLFHSSTAEKGYNFIGYINPAYDEVATAQRVEIDEEARKELIYKAQEILAADQPNMMLVHPRQNFAFDNTVWNKDSVVEQSGIGIRNTWTFMSLEPLGEQKDIILNSGDNVQAINPLYISGGVDSWVFELVYDRIARVGPDGLPKPWAAESYEWRDDKTIEVKLREGMKWHDGEPLTAEDVKFSFETAVSGEAPMYAPFASNIETIEVVDDLNLVFTLKQPAASFITSSLAKINLIPKHVWEPVIEDLKTKEENAESYQEQTPIGSGPFKFERWLTNEEIVLSANKDHFNAPKADRWILRIVPNVEAALGMLRSGEINFMGEFSGDPQVLLQAAEQDGDLEVVSTVEMGFRYVAFNNRRAPFDDPAFRKALSQAVDRRLIVGAAFRGFAEPSNSVISPALKFWYDAAVMDGFETGTDVAARMLEEAGYTLEGGRLHYPGDKTEELAK</sequence>
<protein>
    <submittedName>
        <fullName evidence="6">ABC transporter substrate-binding protein</fullName>
    </submittedName>
</protein>
<dbReference type="Pfam" id="PF00496">
    <property type="entry name" value="SBP_bac_5"/>
    <property type="match status" value="1"/>
</dbReference>
<evidence type="ECO:0000256" key="2">
    <source>
        <dbReference type="ARBA" id="ARBA00005695"/>
    </source>
</evidence>
<comment type="subcellular location">
    <subcellularLocation>
        <location evidence="1">Periplasm</location>
    </subcellularLocation>
</comment>
<keyword evidence="3 4" id="KW-0732">Signal</keyword>
<evidence type="ECO:0000313" key="6">
    <source>
        <dbReference type="EMBL" id="MEX4006732.1"/>
    </source>
</evidence>
<evidence type="ECO:0000259" key="5">
    <source>
        <dbReference type="Pfam" id="PF00496"/>
    </source>
</evidence>
<dbReference type="PANTHER" id="PTHR30290:SF38">
    <property type="entry name" value="D,D-DIPEPTIDE-BINDING PERIPLASMIC PROTEIN DDPA-RELATED"/>
    <property type="match status" value="1"/>
</dbReference>
<keyword evidence="7" id="KW-1185">Reference proteome</keyword>
<dbReference type="SUPFAM" id="SSF53850">
    <property type="entry name" value="Periplasmic binding protein-like II"/>
    <property type="match status" value="2"/>
</dbReference>
<dbReference type="PROSITE" id="PS01040">
    <property type="entry name" value="SBP_BACTERIAL_5"/>
    <property type="match status" value="1"/>
</dbReference>
<dbReference type="Gene3D" id="3.40.190.10">
    <property type="entry name" value="Periplasmic binding protein-like II"/>
    <property type="match status" value="2"/>
</dbReference>
<feature type="domain" description="Solute-binding protein family 5" evidence="5">
    <location>
        <begin position="248"/>
        <end position="539"/>
    </location>
</feature>
<evidence type="ECO:0000313" key="7">
    <source>
        <dbReference type="Proteomes" id="UP001559025"/>
    </source>
</evidence>
<comment type="similarity">
    <text evidence="2">Belongs to the bacterial solute-binding protein 5 family.</text>
</comment>
<name>A0ABV3WQ13_9HYPH</name>
<dbReference type="InterPro" id="IPR023765">
    <property type="entry name" value="SBP_5_CS"/>
</dbReference>
<evidence type="ECO:0000256" key="4">
    <source>
        <dbReference type="SAM" id="SignalP"/>
    </source>
</evidence>
<dbReference type="InterPro" id="IPR000914">
    <property type="entry name" value="SBP_5_dom"/>
</dbReference>
<dbReference type="CDD" id="cd00995">
    <property type="entry name" value="PBP2_NikA_DppA_OppA_like"/>
    <property type="match status" value="1"/>
</dbReference>